<dbReference type="EMBL" id="SIHI01000001">
    <property type="protein sequence ID" value="TWT58177.1"/>
    <property type="molecule type" value="Genomic_DNA"/>
</dbReference>
<feature type="compositionally biased region" description="Polar residues" evidence="1">
    <location>
        <begin position="50"/>
        <end position="71"/>
    </location>
</feature>
<keyword evidence="3" id="KW-1185">Reference proteome</keyword>
<sequence>MAHVSTSRPLRSFGLLMITLAITTFCLAAKTEKSVTPTTVLFKVSPEPSKATSGTSKQARPHSMATNQNSDCYSEVRNVQRAARFCLVCGKLREFVRSRGERRRACTPDAETRTNSRFFRVEDRSL</sequence>
<proteinExistence type="predicted"/>
<evidence type="ECO:0000313" key="2">
    <source>
        <dbReference type="EMBL" id="TWT58177.1"/>
    </source>
</evidence>
<gene>
    <name evidence="2" type="ORF">KOR42_15480</name>
</gene>
<name>A0A5C5X4Y3_9PLAN</name>
<comment type="caution">
    <text evidence="2">The sequence shown here is derived from an EMBL/GenBank/DDBJ whole genome shotgun (WGS) entry which is preliminary data.</text>
</comment>
<feature type="region of interest" description="Disordered" evidence="1">
    <location>
        <begin position="44"/>
        <end position="71"/>
    </location>
</feature>
<organism evidence="2 3">
    <name type="scientific">Thalassoglobus neptunius</name>
    <dbReference type="NCBI Taxonomy" id="1938619"/>
    <lineage>
        <taxon>Bacteria</taxon>
        <taxon>Pseudomonadati</taxon>
        <taxon>Planctomycetota</taxon>
        <taxon>Planctomycetia</taxon>
        <taxon>Planctomycetales</taxon>
        <taxon>Planctomycetaceae</taxon>
        <taxon>Thalassoglobus</taxon>
    </lineage>
</organism>
<dbReference type="Proteomes" id="UP000317243">
    <property type="component" value="Unassembled WGS sequence"/>
</dbReference>
<evidence type="ECO:0000313" key="3">
    <source>
        <dbReference type="Proteomes" id="UP000317243"/>
    </source>
</evidence>
<reference evidence="2 3" key="1">
    <citation type="submission" date="2019-02" db="EMBL/GenBank/DDBJ databases">
        <title>Deep-cultivation of Planctomycetes and their phenomic and genomic characterization uncovers novel biology.</title>
        <authorList>
            <person name="Wiegand S."/>
            <person name="Jogler M."/>
            <person name="Boedeker C."/>
            <person name="Pinto D."/>
            <person name="Vollmers J."/>
            <person name="Rivas-Marin E."/>
            <person name="Kohn T."/>
            <person name="Peeters S.H."/>
            <person name="Heuer A."/>
            <person name="Rast P."/>
            <person name="Oberbeckmann S."/>
            <person name="Bunk B."/>
            <person name="Jeske O."/>
            <person name="Meyerdierks A."/>
            <person name="Storesund J.E."/>
            <person name="Kallscheuer N."/>
            <person name="Luecker S."/>
            <person name="Lage O.M."/>
            <person name="Pohl T."/>
            <person name="Merkel B.J."/>
            <person name="Hornburger P."/>
            <person name="Mueller R.-W."/>
            <person name="Bruemmer F."/>
            <person name="Labrenz M."/>
            <person name="Spormann A.M."/>
            <person name="Op Den Camp H."/>
            <person name="Overmann J."/>
            <person name="Amann R."/>
            <person name="Jetten M.S.M."/>
            <person name="Mascher T."/>
            <person name="Medema M.H."/>
            <person name="Devos D.P."/>
            <person name="Kaster A.-K."/>
            <person name="Ovreas L."/>
            <person name="Rohde M."/>
            <person name="Galperin M.Y."/>
            <person name="Jogler C."/>
        </authorList>
    </citation>
    <scope>NUCLEOTIDE SEQUENCE [LARGE SCALE GENOMIC DNA]</scope>
    <source>
        <strain evidence="2 3">KOR42</strain>
    </source>
</reference>
<evidence type="ECO:0000256" key="1">
    <source>
        <dbReference type="SAM" id="MobiDB-lite"/>
    </source>
</evidence>
<accession>A0A5C5X4Y3</accession>
<dbReference type="AlphaFoldDB" id="A0A5C5X4Y3"/>
<protein>
    <submittedName>
        <fullName evidence="2">Uncharacterized protein</fullName>
    </submittedName>
</protein>